<dbReference type="Proteomes" id="UP001595993">
    <property type="component" value="Unassembled WGS sequence"/>
</dbReference>
<dbReference type="InterPro" id="IPR011009">
    <property type="entry name" value="Kinase-like_dom_sf"/>
</dbReference>
<accession>A0ABV9G5N9</accession>
<evidence type="ECO:0000313" key="3">
    <source>
        <dbReference type="Proteomes" id="UP001595993"/>
    </source>
</evidence>
<evidence type="ECO:0000256" key="1">
    <source>
        <dbReference type="SAM" id="MobiDB-lite"/>
    </source>
</evidence>
<dbReference type="PANTHER" id="PTHR43384">
    <property type="entry name" value="SEPTUM SITE-DETERMINING PROTEIN MIND HOMOLOG, CHLOROPLASTIC-RELATED"/>
    <property type="match status" value="1"/>
</dbReference>
<feature type="region of interest" description="Disordered" evidence="1">
    <location>
        <begin position="830"/>
        <end position="852"/>
    </location>
</feature>
<dbReference type="NCBIfam" id="NF041121">
    <property type="entry name" value="SAV_2336_NTERM"/>
    <property type="match status" value="1"/>
</dbReference>
<organism evidence="2 3">
    <name type="scientific">Streptomyces maoxianensis</name>
    <dbReference type="NCBI Taxonomy" id="1459942"/>
    <lineage>
        <taxon>Bacteria</taxon>
        <taxon>Bacillati</taxon>
        <taxon>Actinomycetota</taxon>
        <taxon>Actinomycetes</taxon>
        <taxon>Kitasatosporales</taxon>
        <taxon>Streptomycetaceae</taxon>
        <taxon>Streptomyces</taxon>
    </lineage>
</organism>
<gene>
    <name evidence="2" type="ORF">ACFO9E_11355</name>
</gene>
<name>A0ABV9G5N9_9ACTN</name>
<proteinExistence type="predicted"/>
<dbReference type="Gene3D" id="3.40.50.300">
    <property type="entry name" value="P-loop containing nucleotide triphosphate hydrolases"/>
    <property type="match status" value="1"/>
</dbReference>
<sequence length="1136" mass="123092">MPEPDRLGTVLQVLAEVGQDLDAQGVLDVLWLAHRLSGDSAALPLAAARSRSPLPADGTAAEEESWPEPDQTAPGELKLPDEDLPDLTLPGLHAAPLPPPTGVRGAAEHSLPDREEQSQPGMPVRVPEEKALMQELLVGRSLRPLKRKRPSRWRSELDERATAAALAETWLPDVVMRPVRERWLDLVLVVDDGISMLLWQRLTADIQTTLQRLGAFRSLRVYGLDSTGFREPMLRGRPFDPASAPLSPSLSADPSGRTLVLVLSDGMGAAWRQGRMHPVLARWARCGPTALVHTLPPGLWDASGVQADRWQVTTRHPGAANSRWLITDQLLPPELAEFPGTPVPVLEPTAEALRDWARLLTSPGTTVGLPLLGPARLRTLMAPSRGERGVQHFRDAASPEAYRLAAHLAAVSPVSVPVMRLVQNEVPWQARTTHLAEVFLGGLLRPVAAPVAGPLPARHQVFDFTEEVKPALLDALPSAELVATSRRIGRRLSQLAGRSPDFPVWLAHEDGQDRVPEAMRSFTAVERRLLTRLGVTMEPLSRPVPGGYEPGPAADLFGHPPPPEASSVWAPLTPQDPVRLGPYRLLSRRADDRSIIYRAHDDQGGEAAVRVIRPDLPLATVQLLGIEAEALRRMNGRYSPALLASGLGNDPPWIAMQLVSDATAQAGQPPTLGDLIRFHTEVDRAPFDILTGLTLGWHLAGALSICHMSGLVPASLTEDTVVVLQRSVVLTGLFDCAVDGEYAGSGPLPSQADNVRALGELLRRISSKRQGTTYGMPDGMHLWQGDTWQSLREVVGRCLAQDPLRRPPAAEVTKVLARYVALARGGPTPGVRRVDEARSVGSRPALQPRPGGALPDVTALRIGSRTLFLTARTLKRSRFYQRLAELRQPLAQSLRVTLAGAQPGCGRATTCLALGGMFAAVRGEPALAMDGAPTAGDLHGYLRARNPRTPHELAELPADASYEEIRAYTTRSTGGLEVLAHAATHSTASPAYADQYRRIMAMTARHYPVVLSDWAGSRIGRGAETVLAHTDRLVLCCTDAEYSVEAAVRQLDELRTDGWERVADEAVVVCTALGGTDHLMDEHTVRATFATQARAAVFVPFDQHLAGSRERDLFRIRPRTAGAFAKLAQELLVDAP</sequence>
<protein>
    <submittedName>
        <fullName evidence="2">SAV_2336 N-terminal domain-related protein</fullName>
    </submittedName>
</protein>
<feature type="compositionally biased region" description="Low complexity" evidence="1">
    <location>
        <begin position="86"/>
        <end position="95"/>
    </location>
</feature>
<evidence type="ECO:0000313" key="2">
    <source>
        <dbReference type="EMBL" id="MFC4608410.1"/>
    </source>
</evidence>
<dbReference type="RefSeq" id="WP_381193855.1">
    <property type="nucleotide sequence ID" value="NZ_JBHSFE010000010.1"/>
</dbReference>
<dbReference type="InterPro" id="IPR050625">
    <property type="entry name" value="ParA/MinD_ATPase"/>
</dbReference>
<dbReference type="SUPFAM" id="SSF56112">
    <property type="entry name" value="Protein kinase-like (PK-like)"/>
    <property type="match status" value="1"/>
</dbReference>
<keyword evidence="3" id="KW-1185">Reference proteome</keyword>
<reference evidence="3" key="1">
    <citation type="journal article" date="2019" name="Int. J. Syst. Evol. Microbiol.">
        <title>The Global Catalogue of Microorganisms (GCM) 10K type strain sequencing project: providing services to taxonomists for standard genome sequencing and annotation.</title>
        <authorList>
            <consortium name="The Broad Institute Genomics Platform"/>
            <consortium name="The Broad Institute Genome Sequencing Center for Infectious Disease"/>
            <person name="Wu L."/>
            <person name="Ma J."/>
        </authorList>
    </citation>
    <scope>NUCLEOTIDE SEQUENCE [LARGE SCALE GENOMIC DNA]</scope>
    <source>
        <strain evidence="3">CGMCC 4.7139</strain>
    </source>
</reference>
<feature type="region of interest" description="Disordered" evidence="1">
    <location>
        <begin position="50"/>
        <end position="122"/>
    </location>
</feature>
<dbReference type="EMBL" id="JBHSFE010000010">
    <property type="protein sequence ID" value="MFC4608410.1"/>
    <property type="molecule type" value="Genomic_DNA"/>
</dbReference>
<feature type="compositionally biased region" description="Basic and acidic residues" evidence="1">
    <location>
        <begin position="106"/>
        <end position="117"/>
    </location>
</feature>
<dbReference type="SUPFAM" id="SSF52540">
    <property type="entry name" value="P-loop containing nucleoside triphosphate hydrolases"/>
    <property type="match status" value="1"/>
</dbReference>
<dbReference type="PANTHER" id="PTHR43384:SF14">
    <property type="entry name" value="ESX-1 SECRETION-ASSOCIATED PROTEIN ESPI"/>
    <property type="match status" value="1"/>
</dbReference>
<dbReference type="InterPro" id="IPR027417">
    <property type="entry name" value="P-loop_NTPase"/>
</dbReference>
<comment type="caution">
    <text evidence="2">The sequence shown here is derived from an EMBL/GenBank/DDBJ whole genome shotgun (WGS) entry which is preliminary data.</text>
</comment>
<dbReference type="InterPro" id="IPR047738">
    <property type="entry name" value="SAV_2336-like_N"/>
</dbReference>